<accession>A0AAD5QV02</accession>
<name>A0AAD5QV02_PARTN</name>
<protein>
    <submittedName>
        <fullName evidence="2">Uncharacterized protein</fullName>
    </submittedName>
</protein>
<dbReference type="Proteomes" id="UP001196413">
    <property type="component" value="Unassembled WGS sequence"/>
</dbReference>
<dbReference type="EMBL" id="JAHQIW010005377">
    <property type="protein sequence ID" value="KAJ1365863.1"/>
    <property type="molecule type" value="Genomic_DNA"/>
</dbReference>
<evidence type="ECO:0000313" key="2">
    <source>
        <dbReference type="EMBL" id="KAJ1365863.1"/>
    </source>
</evidence>
<evidence type="ECO:0000256" key="1">
    <source>
        <dbReference type="SAM" id="MobiDB-lite"/>
    </source>
</evidence>
<keyword evidence="3" id="KW-1185">Reference proteome</keyword>
<proteinExistence type="predicted"/>
<evidence type="ECO:0000313" key="3">
    <source>
        <dbReference type="Proteomes" id="UP001196413"/>
    </source>
</evidence>
<dbReference type="AlphaFoldDB" id="A0AAD5QV02"/>
<gene>
    <name evidence="2" type="ORF">KIN20_026321</name>
</gene>
<reference evidence="2" key="1">
    <citation type="submission" date="2021-06" db="EMBL/GenBank/DDBJ databases">
        <title>Parelaphostrongylus tenuis whole genome reference sequence.</title>
        <authorList>
            <person name="Garwood T.J."/>
            <person name="Larsen P.A."/>
            <person name="Fountain-Jones N.M."/>
            <person name="Garbe J.R."/>
            <person name="Macchietto M.G."/>
            <person name="Kania S.A."/>
            <person name="Gerhold R.W."/>
            <person name="Richards J.E."/>
            <person name="Wolf T.M."/>
        </authorList>
    </citation>
    <scope>NUCLEOTIDE SEQUENCE</scope>
    <source>
        <strain evidence="2">MNPRO001-30</strain>
        <tissue evidence="2">Meninges</tissue>
    </source>
</reference>
<organism evidence="2 3">
    <name type="scientific">Parelaphostrongylus tenuis</name>
    <name type="common">Meningeal worm</name>
    <dbReference type="NCBI Taxonomy" id="148309"/>
    <lineage>
        <taxon>Eukaryota</taxon>
        <taxon>Metazoa</taxon>
        <taxon>Ecdysozoa</taxon>
        <taxon>Nematoda</taxon>
        <taxon>Chromadorea</taxon>
        <taxon>Rhabditida</taxon>
        <taxon>Rhabditina</taxon>
        <taxon>Rhabditomorpha</taxon>
        <taxon>Strongyloidea</taxon>
        <taxon>Metastrongylidae</taxon>
        <taxon>Parelaphostrongylus</taxon>
    </lineage>
</organism>
<feature type="region of interest" description="Disordered" evidence="1">
    <location>
        <begin position="27"/>
        <end position="59"/>
    </location>
</feature>
<feature type="compositionally biased region" description="Polar residues" evidence="1">
    <location>
        <begin position="39"/>
        <end position="59"/>
    </location>
</feature>
<sequence>MSALEYKHRRRDRVEHARVFVLGRMAHSAGGHNDPHRLQSLSRISLYERSQSPVTREGT</sequence>
<comment type="caution">
    <text evidence="2">The sequence shown here is derived from an EMBL/GenBank/DDBJ whole genome shotgun (WGS) entry which is preliminary data.</text>
</comment>